<reference evidence="2" key="1">
    <citation type="journal article" date="2024" name="IScience">
        <title>Strigolactones Initiate the Formation of Haustorium-like Structures in Castilleja.</title>
        <authorList>
            <person name="Buerger M."/>
            <person name="Peterson D."/>
            <person name="Chory J."/>
        </authorList>
    </citation>
    <scope>NUCLEOTIDE SEQUENCE [LARGE SCALE GENOMIC DNA]</scope>
</reference>
<proteinExistence type="predicted"/>
<dbReference type="Proteomes" id="UP001632038">
    <property type="component" value="Unassembled WGS sequence"/>
</dbReference>
<organism evidence="1 2">
    <name type="scientific">Castilleja foliolosa</name>
    <dbReference type="NCBI Taxonomy" id="1961234"/>
    <lineage>
        <taxon>Eukaryota</taxon>
        <taxon>Viridiplantae</taxon>
        <taxon>Streptophyta</taxon>
        <taxon>Embryophyta</taxon>
        <taxon>Tracheophyta</taxon>
        <taxon>Spermatophyta</taxon>
        <taxon>Magnoliopsida</taxon>
        <taxon>eudicotyledons</taxon>
        <taxon>Gunneridae</taxon>
        <taxon>Pentapetalae</taxon>
        <taxon>asterids</taxon>
        <taxon>lamiids</taxon>
        <taxon>Lamiales</taxon>
        <taxon>Orobanchaceae</taxon>
        <taxon>Pedicularideae</taxon>
        <taxon>Castillejinae</taxon>
        <taxon>Castilleja</taxon>
    </lineage>
</organism>
<name>A0ABD3CFU7_9LAMI</name>
<accession>A0ABD3CFU7</accession>
<dbReference type="EMBL" id="JAVIJP010000036">
    <property type="protein sequence ID" value="KAL3628760.1"/>
    <property type="molecule type" value="Genomic_DNA"/>
</dbReference>
<comment type="caution">
    <text evidence="1">The sequence shown here is derived from an EMBL/GenBank/DDBJ whole genome shotgun (WGS) entry which is preliminary data.</text>
</comment>
<evidence type="ECO:0000313" key="2">
    <source>
        <dbReference type="Proteomes" id="UP001632038"/>
    </source>
</evidence>
<keyword evidence="2" id="KW-1185">Reference proteome</keyword>
<sequence length="125" mass="13848">MCEPLATTNANQAIATTHNNNLNMVKRVVKNISLLLTNVGLNVEDRDVATFRTNSVNQERLVFGFAGKLKLHFYELSGGKKVVPGLTNRFEQDDLFDGQSNEDAEHQVFTVRQFSGGGVCCLIVF</sequence>
<evidence type="ECO:0000313" key="1">
    <source>
        <dbReference type="EMBL" id="KAL3628760.1"/>
    </source>
</evidence>
<gene>
    <name evidence="1" type="ORF">CASFOL_027806</name>
</gene>
<dbReference type="AlphaFoldDB" id="A0ABD3CFU7"/>
<protein>
    <submittedName>
        <fullName evidence="1">Uncharacterized protein</fullName>
    </submittedName>
</protein>